<evidence type="ECO:0000256" key="8">
    <source>
        <dbReference type="SAM" id="Phobius"/>
    </source>
</evidence>
<protein>
    <recommendedName>
        <fullName evidence="2">histidine kinase</fullName>
        <ecNumber evidence="2">2.7.13.3</ecNumber>
    </recommendedName>
</protein>
<evidence type="ECO:0000313" key="10">
    <source>
        <dbReference type="EMBL" id="SNY09763.1"/>
    </source>
</evidence>
<feature type="transmembrane region" description="Helical" evidence="8">
    <location>
        <begin position="12"/>
        <end position="33"/>
    </location>
</feature>
<dbReference type="AlphaFoldDB" id="A0A285FFC7"/>
<keyword evidence="3" id="KW-0597">Phosphoprotein</keyword>
<dbReference type="SUPFAM" id="SSF55890">
    <property type="entry name" value="Sporulation response regulatory protein Spo0B"/>
    <property type="match status" value="1"/>
</dbReference>
<evidence type="ECO:0000256" key="3">
    <source>
        <dbReference type="ARBA" id="ARBA00022553"/>
    </source>
</evidence>
<keyword evidence="5 10" id="KW-0418">Kinase</keyword>
<evidence type="ECO:0000256" key="1">
    <source>
        <dbReference type="ARBA" id="ARBA00000085"/>
    </source>
</evidence>
<dbReference type="PRINTS" id="PR00344">
    <property type="entry name" value="BCTRLSENSOR"/>
</dbReference>
<dbReference type="SUPFAM" id="SSF55874">
    <property type="entry name" value="ATPase domain of HSP90 chaperone/DNA topoisomerase II/histidine kinase"/>
    <property type="match status" value="1"/>
</dbReference>
<dbReference type="InterPro" id="IPR005467">
    <property type="entry name" value="His_kinase_dom"/>
</dbReference>
<dbReference type="Proteomes" id="UP000219573">
    <property type="component" value="Unassembled WGS sequence"/>
</dbReference>
<dbReference type="InterPro" id="IPR003594">
    <property type="entry name" value="HATPase_dom"/>
</dbReference>
<evidence type="ECO:0000256" key="2">
    <source>
        <dbReference type="ARBA" id="ARBA00012438"/>
    </source>
</evidence>
<dbReference type="Pfam" id="PF02518">
    <property type="entry name" value="HATPase_c"/>
    <property type="match status" value="1"/>
</dbReference>
<dbReference type="InterPro" id="IPR016120">
    <property type="entry name" value="Sig_transdc_His_kin_SpoOB"/>
</dbReference>
<dbReference type="PANTHER" id="PTHR43547:SF10">
    <property type="entry name" value="SENSOR HISTIDINE KINASE DCUS"/>
    <property type="match status" value="1"/>
</dbReference>
<keyword evidence="7" id="KW-0175">Coiled coil</keyword>
<dbReference type="InterPro" id="IPR004358">
    <property type="entry name" value="Sig_transdc_His_kin-like_C"/>
</dbReference>
<evidence type="ECO:0000256" key="7">
    <source>
        <dbReference type="SAM" id="Coils"/>
    </source>
</evidence>
<evidence type="ECO:0000256" key="4">
    <source>
        <dbReference type="ARBA" id="ARBA00022679"/>
    </source>
</evidence>
<evidence type="ECO:0000256" key="6">
    <source>
        <dbReference type="ARBA" id="ARBA00023012"/>
    </source>
</evidence>
<keyword evidence="8" id="KW-0472">Membrane</keyword>
<evidence type="ECO:0000313" key="11">
    <source>
        <dbReference type="Proteomes" id="UP000219573"/>
    </source>
</evidence>
<dbReference type="Gene3D" id="3.30.565.10">
    <property type="entry name" value="Histidine kinase-like ATPase, C-terminal domain"/>
    <property type="match status" value="1"/>
</dbReference>
<dbReference type="PROSITE" id="PS50109">
    <property type="entry name" value="HIS_KIN"/>
    <property type="match status" value="1"/>
</dbReference>
<feature type="coiled-coil region" evidence="7">
    <location>
        <begin position="92"/>
        <end position="145"/>
    </location>
</feature>
<dbReference type="InterPro" id="IPR039506">
    <property type="entry name" value="SPOB_a"/>
</dbReference>
<sequence>MEIMEAEAKGQRFNYFRVILTLGMGIGLLWLLWVESPFRFFKVDKERLNFTYLLCYLLKGIVCLYLFKVIIKYDFLPNNSSQKGSWVNQLEVDSYKEEIKNLKMERHDFKNQLQTIYTMLELNKVNGAKVYLKELSSDLDELKEDLGDDYLIPVVLLPKREEARRAGIDFKLKLNAELNQIALPPNKLFRILFNLVDNALDILGKSSQDKKLIEVKLLDDQNKIDLIVGNNGPTIPHSLLANIFEAGYSTKGKDRGFGLYIVKSLLEEYGGKVDVKSKKGIMTQFICTLPKV</sequence>
<dbReference type="OrthoDB" id="1634477at2"/>
<dbReference type="SMART" id="SM00387">
    <property type="entry name" value="HATPase_c"/>
    <property type="match status" value="1"/>
</dbReference>
<dbReference type="EMBL" id="OBDZ01000002">
    <property type="protein sequence ID" value="SNY09763.1"/>
    <property type="molecule type" value="Genomic_DNA"/>
</dbReference>
<dbReference type="RefSeq" id="WP_097016305.1">
    <property type="nucleotide sequence ID" value="NZ_OBDZ01000002.1"/>
</dbReference>
<keyword evidence="8" id="KW-0812">Transmembrane</keyword>
<keyword evidence="4" id="KW-0808">Transferase</keyword>
<dbReference type="InterPro" id="IPR036890">
    <property type="entry name" value="HATPase_C_sf"/>
</dbReference>
<proteinExistence type="predicted"/>
<dbReference type="Pfam" id="PF14689">
    <property type="entry name" value="SPOB_a"/>
    <property type="match status" value="1"/>
</dbReference>
<dbReference type="EC" id="2.7.13.3" evidence="2"/>
<feature type="domain" description="Histidine kinase" evidence="9">
    <location>
        <begin position="104"/>
        <end position="292"/>
    </location>
</feature>
<evidence type="ECO:0000256" key="5">
    <source>
        <dbReference type="ARBA" id="ARBA00022777"/>
    </source>
</evidence>
<keyword evidence="11" id="KW-1185">Reference proteome</keyword>
<name>A0A285FFC7_9FIRM</name>
<keyword evidence="8" id="KW-1133">Transmembrane helix</keyword>
<comment type="catalytic activity">
    <reaction evidence="1">
        <text>ATP + protein L-histidine = ADP + protein N-phospho-L-histidine.</text>
        <dbReference type="EC" id="2.7.13.3"/>
    </reaction>
</comment>
<accession>A0A285FFC7</accession>
<feature type="transmembrane region" description="Helical" evidence="8">
    <location>
        <begin position="48"/>
        <end position="67"/>
    </location>
</feature>
<gene>
    <name evidence="10" type="ORF">SAMN06265827_10221</name>
</gene>
<dbReference type="PANTHER" id="PTHR43547">
    <property type="entry name" value="TWO-COMPONENT HISTIDINE KINASE"/>
    <property type="match status" value="1"/>
</dbReference>
<keyword evidence="6" id="KW-0902">Two-component regulatory system</keyword>
<reference evidence="11" key="1">
    <citation type="submission" date="2017-09" db="EMBL/GenBank/DDBJ databases">
        <authorList>
            <person name="Varghese N."/>
            <person name="Submissions S."/>
        </authorList>
    </citation>
    <scope>NUCLEOTIDE SEQUENCE [LARGE SCALE GENOMIC DNA]</scope>
    <source>
        <strain evidence="11">MSL47</strain>
    </source>
</reference>
<evidence type="ECO:0000259" key="9">
    <source>
        <dbReference type="PROSITE" id="PS50109"/>
    </source>
</evidence>
<organism evidence="10 11">
    <name type="scientific">Orenia metallireducens</name>
    <dbReference type="NCBI Taxonomy" id="1413210"/>
    <lineage>
        <taxon>Bacteria</taxon>
        <taxon>Bacillati</taxon>
        <taxon>Bacillota</taxon>
        <taxon>Clostridia</taxon>
        <taxon>Halanaerobiales</taxon>
        <taxon>Halobacteroidaceae</taxon>
        <taxon>Orenia</taxon>
    </lineage>
</organism>
<dbReference type="Gene3D" id="1.10.287.130">
    <property type="match status" value="1"/>
</dbReference>
<dbReference type="GO" id="GO:0000155">
    <property type="term" value="F:phosphorelay sensor kinase activity"/>
    <property type="evidence" value="ECO:0007669"/>
    <property type="project" value="InterPro"/>
</dbReference>